<comment type="caution">
    <text evidence="2">The sequence shown here is derived from an EMBL/GenBank/DDBJ whole genome shotgun (WGS) entry which is preliminary data.</text>
</comment>
<evidence type="ECO:0000256" key="1">
    <source>
        <dbReference type="SAM" id="MobiDB-lite"/>
    </source>
</evidence>
<feature type="region of interest" description="Disordered" evidence="1">
    <location>
        <begin position="55"/>
        <end position="78"/>
    </location>
</feature>
<protein>
    <submittedName>
        <fullName evidence="2">Uncharacterized protein</fullName>
    </submittedName>
</protein>
<sequence length="145" mass="16009">MLLVNIKAGPGRWILGLDPQELTYITAKLRAQADRLHDEIRPAVVAACRDWGCPPPGLTPPSHSSPGPLQGEPETNLRGRPFHSFWLARAQLQRGQVEPACVNQSATVDSPRVTAHWQEFRHLLTPFRSSRPVAELDARLLQAAG</sequence>
<proteinExistence type="predicted"/>
<dbReference type="EMBL" id="JBHSBB010000019">
    <property type="protein sequence ID" value="MFC4035043.1"/>
    <property type="molecule type" value="Genomic_DNA"/>
</dbReference>
<organism evidence="2 3">
    <name type="scientific">Streptomyces polygonati</name>
    <dbReference type="NCBI Taxonomy" id="1617087"/>
    <lineage>
        <taxon>Bacteria</taxon>
        <taxon>Bacillati</taxon>
        <taxon>Actinomycetota</taxon>
        <taxon>Actinomycetes</taxon>
        <taxon>Kitasatosporales</taxon>
        <taxon>Streptomycetaceae</taxon>
        <taxon>Streptomyces</taxon>
    </lineage>
</organism>
<gene>
    <name evidence="2" type="ORF">ACFO3J_26750</name>
</gene>
<evidence type="ECO:0000313" key="3">
    <source>
        <dbReference type="Proteomes" id="UP001595765"/>
    </source>
</evidence>
<evidence type="ECO:0000313" key="2">
    <source>
        <dbReference type="EMBL" id="MFC4035043.1"/>
    </source>
</evidence>
<name>A0ABV8HSP6_9ACTN</name>
<accession>A0ABV8HSP6</accession>
<reference evidence="3" key="1">
    <citation type="journal article" date="2019" name="Int. J. Syst. Evol. Microbiol.">
        <title>The Global Catalogue of Microorganisms (GCM) 10K type strain sequencing project: providing services to taxonomists for standard genome sequencing and annotation.</title>
        <authorList>
            <consortium name="The Broad Institute Genomics Platform"/>
            <consortium name="The Broad Institute Genome Sequencing Center for Infectious Disease"/>
            <person name="Wu L."/>
            <person name="Ma J."/>
        </authorList>
    </citation>
    <scope>NUCLEOTIDE SEQUENCE [LARGE SCALE GENOMIC DNA]</scope>
    <source>
        <strain evidence="3">CGMCC 4.7237</strain>
    </source>
</reference>
<keyword evidence="3" id="KW-1185">Reference proteome</keyword>
<dbReference type="Proteomes" id="UP001595765">
    <property type="component" value="Unassembled WGS sequence"/>
</dbReference>
<dbReference type="RefSeq" id="WP_386434278.1">
    <property type="nucleotide sequence ID" value="NZ_JBHSBB010000019.1"/>
</dbReference>